<keyword evidence="4" id="KW-0902">Two-component regulatory system</keyword>
<accession>A0AAX1RSH2</accession>
<evidence type="ECO:0000256" key="5">
    <source>
        <dbReference type="ARBA" id="ARBA00023015"/>
    </source>
</evidence>
<dbReference type="Gene3D" id="3.40.50.2300">
    <property type="match status" value="1"/>
</dbReference>
<evidence type="ECO:0000256" key="4">
    <source>
        <dbReference type="ARBA" id="ARBA00023012"/>
    </source>
</evidence>
<dbReference type="GO" id="GO:0000160">
    <property type="term" value="P:phosphorelay signal transduction system"/>
    <property type="evidence" value="ECO:0007669"/>
    <property type="project" value="UniProtKB-KW"/>
</dbReference>
<evidence type="ECO:0000256" key="1">
    <source>
        <dbReference type="ARBA" id="ARBA00004496"/>
    </source>
</evidence>
<dbReference type="PROSITE" id="PS01124">
    <property type="entry name" value="HTH_ARAC_FAMILY_2"/>
    <property type="match status" value="1"/>
</dbReference>
<dbReference type="InterPro" id="IPR018060">
    <property type="entry name" value="HTH_AraC"/>
</dbReference>
<evidence type="ECO:0000259" key="9">
    <source>
        <dbReference type="PROSITE" id="PS01124"/>
    </source>
</evidence>
<dbReference type="GO" id="GO:0003700">
    <property type="term" value="F:DNA-binding transcription factor activity"/>
    <property type="evidence" value="ECO:0007669"/>
    <property type="project" value="InterPro"/>
</dbReference>
<dbReference type="PANTHER" id="PTHR42713:SF3">
    <property type="entry name" value="TRANSCRIPTIONAL REGULATORY PROTEIN HPTR"/>
    <property type="match status" value="1"/>
</dbReference>
<gene>
    <name evidence="11" type="ORF">DOS76_11270</name>
</gene>
<dbReference type="SUPFAM" id="SSF52172">
    <property type="entry name" value="CheY-like"/>
    <property type="match status" value="1"/>
</dbReference>
<dbReference type="SUPFAM" id="SSF46689">
    <property type="entry name" value="Homeodomain-like"/>
    <property type="match status" value="2"/>
</dbReference>
<dbReference type="Gene3D" id="1.10.10.60">
    <property type="entry name" value="Homeodomain-like"/>
    <property type="match status" value="2"/>
</dbReference>
<feature type="modified residue" description="4-aspartylphosphate" evidence="8">
    <location>
        <position position="55"/>
    </location>
</feature>
<keyword evidence="2" id="KW-0963">Cytoplasm</keyword>
<keyword evidence="3 8" id="KW-0597">Phosphoprotein</keyword>
<evidence type="ECO:0000256" key="8">
    <source>
        <dbReference type="PROSITE-ProRule" id="PRU00169"/>
    </source>
</evidence>
<reference evidence="11 12" key="1">
    <citation type="journal article" date="2018" name="Vet. Microbiol.">
        <title>Characterisation of Staphylococcus felis isolated from cats using whole genome sequencing.</title>
        <authorList>
            <person name="Worthing K."/>
            <person name="Pang S."/>
            <person name="Trott D.J."/>
            <person name="Abraham S."/>
            <person name="Coombs G.W."/>
            <person name="Jordan D."/>
            <person name="McIntyre L."/>
            <person name="Davies M.R."/>
            <person name="Norris J."/>
        </authorList>
    </citation>
    <scope>NUCLEOTIDE SEQUENCE [LARGE SCALE GENOMIC DNA]</scope>
    <source>
        <strain evidence="11 12">F25</strain>
    </source>
</reference>
<evidence type="ECO:0000259" key="10">
    <source>
        <dbReference type="PROSITE" id="PS50110"/>
    </source>
</evidence>
<dbReference type="Proteomes" id="UP000256337">
    <property type="component" value="Unassembled WGS sequence"/>
</dbReference>
<evidence type="ECO:0000256" key="6">
    <source>
        <dbReference type="ARBA" id="ARBA00023125"/>
    </source>
</evidence>
<dbReference type="RefSeq" id="WP_115856819.1">
    <property type="nucleotide sequence ID" value="NZ_CAJUZR010000062.1"/>
</dbReference>
<dbReference type="SMART" id="SM00342">
    <property type="entry name" value="HTH_ARAC"/>
    <property type="match status" value="1"/>
</dbReference>
<evidence type="ECO:0000313" key="11">
    <source>
        <dbReference type="EMBL" id="REI19314.1"/>
    </source>
</evidence>
<name>A0AAX1RSH2_9STAP</name>
<dbReference type="Pfam" id="PF00072">
    <property type="entry name" value="Response_reg"/>
    <property type="match status" value="1"/>
</dbReference>
<dbReference type="Pfam" id="PF12833">
    <property type="entry name" value="HTH_18"/>
    <property type="match status" value="1"/>
</dbReference>
<dbReference type="PANTHER" id="PTHR42713">
    <property type="entry name" value="HISTIDINE KINASE-RELATED"/>
    <property type="match status" value="1"/>
</dbReference>
<feature type="domain" description="Response regulatory" evidence="10">
    <location>
        <begin position="3"/>
        <end position="118"/>
    </location>
</feature>
<dbReference type="CDD" id="cd17536">
    <property type="entry name" value="REC_YesN-like"/>
    <property type="match status" value="1"/>
</dbReference>
<dbReference type="InterPro" id="IPR009057">
    <property type="entry name" value="Homeodomain-like_sf"/>
</dbReference>
<dbReference type="SMART" id="SM00448">
    <property type="entry name" value="REC"/>
    <property type="match status" value="1"/>
</dbReference>
<keyword evidence="5" id="KW-0805">Transcription regulation</keyword>
<dbReference type="GO" id="GO:0043565">
    <property type="term" value="F:sequence-specific DNA binding"/>
    <property type="evidence" value="ECO:0007669"/>
    <property type="project" value="InterPro"/>
</dbReference>
<proteinExistence type="predicted"/>
<dbReference type="PROSITE" id="PS50110">
    <property type="entry name" value="RESPONSE_REGULATORY"/>
    <property type="match status" value="1"/>
</dbReference>
<keyword evidence="6 11" id="KW-0238">DNA-binding</keyword>
<dbReference type="InterPro" id="IPR011006">
    <property type="entry name" value="CheY-like_superfamily"/>
</dbReference>
<sequence>MFKVVICDDERIIREGLKQMIPWGDYHFDTVYTAKDGVEALSLIRQHQPELVITDIRMPRKNGVDLLNDIQNLSCNVIILSSYDDFEYMKAGIQHHVLDYLLKPVDHNQLEAILGTLVETLFKQQAYVDYCESPCHDAFKPLLRIEYDDYYVNQIIHQIKQHYQSKVTVVDLIQTIDVSESYAMRTFKEHVGITIVDYLNRYRIMQSIRLLNQHYKHYEIADQVGFSEYKMFSYHFKKYLQMSPSDYSKQNHSSAHSFLNGLD</sequence>
<dbReference type="AlphaFoldDB" id="A0AAX1RSH2"/>
<dbReference type="EMBL" id="QKYD01000163">
    <property type="protein sequence ID" value="REI19314.1"/>
    <property type="molecule type" value="Genomic_DNA"/>
</dbReference>
<dbReference type="InterPro" id="IPR001789">
    <property type="entry name" value="Sig_transdc_resp-reg_receiver"/>
</dbReference>
<evidence type="ECO:0000256" key="3">
    <source>
        <dbReference type="ARBA" id="ARBA00022553"/>
    </source>
</evidence>
<comment type="subcellular location">
    <subcellularLocation>
        <location evidence="1">Cytoplasm</location>
    </subcellularLocation>
</comment>
<feature type="domain" description="HTH araC/xylS-type" evidence="9">
    <location>
        <begin position="153"/>
        <end position="250"/>
    </location>
</feature>
<dbReference type="GO" id="GO:0005737">
    <property type="term" value="C:cytoplasm"/>
    <property type="evidence" value="ECO:0007669"/>
    <property type="project" value="UniProtKB-SubCell"/>
</dbReference>
<keyword evidence="7" id="KW-0804">Transcription</keyword>
<comment type="caution">
    <text evidence="11">The sequence shown here is derived from an EMBL/GenBank/DDBJ whole genome shotgun (WGS) entry which is preliminary data.</text>
</comment>
<protein>
    <submittedName>
        <fullName evidence="11">DNA-binding response regulator</fullName>
    </submittedName>
</protein>
<evidence type="ECO:0000256" key="2">
    <source>
        <dbReference type="ARBA" id="ARBA00022490"/>
    </source>
</evidence>
<evidence type="ECO:0000313" key="12">
    <source>
        <dbReference type="Proteomes" id="UP000256337"/>
    </source>
</evidence>
<evidence type="ECO:0000256" key="7">
    <source>
        <dbReference type="ARBA" id="ARBA00023163"/>
    </source>
</evidence>
<dbReference type="InterPro" id="IPR051552">
    <property type="entry name" value="HptR"/>
</dbReference>
<organism evidence="11 12">
    <name type="scientific">Staphylococcus felis</name>
    <dbReference type="NCBI Taxonomy" id="46127"/>
    <lineage>
        <taxon>Bacteria</taxon>
        <taxon>Bacillati</taxon>
        <taxon>Bacillota</taxon>
        <taxon>Bacilli</taxon>
        <taxon>Bacillales</taxon>
        <taxon>Staphylococcaceae</taxon>
        <taxon>Staphylococcus</taxon>
    </lineage>
</organism>